<dbReference type="Pfam" id="PF00589">
    <property type="entry name" value="Phage_integrase"/>
    <property type="match status" value="1"/>
</dbReference>
<organism evidence="8 9">
    <name type="scientific">Mycobacterium noviomagense</name>
    <dbReference type="NCBI Taxonomy" id="459858"/>
    <lineage>
        <taxon>Bacteria</taxon>
        <taxon>Bacillati</taxon>
        <taxon>Actinomycetota</taxon>
        <taxon>Actinomycetes</taxon>
        <taxon>Mycobacteriales</taxon>
        <taxon>Mycobacteriaceae</taxon>
        <taxon>Mycobacterium</taxon>
    </lineage>
</organism>
<feature type="region of interest" description="Disordered" evidence="5">
    <location>
        <begin position="401"/>
        <end position="424"/>
    </location>
</feature>
<dbReference type="InterPro" id="IPR011010">
    <property type="entry name" value="DNA_brk_join_enz"/>
</dbReference>
<evidence type="ECO:0000313" key="8">
    <source>
        <dbReference type="EMBL" id="ORB15903.1"/>
    </source>
</evidence>
<comment type="similarity">
    <text evidence="1">Belongs to the 'phage' integrase family.</text>
</comment>
<dbReference type="InterPro" id="IPR050090">
    <property type="entry name" value="Tyrosine_recombinase_XerCD"/>
</dbReference>
<dbReference type="CDD" id="cd01189">
    <property type="entry name" value="INT_ICEBs1_C_like"/>
    <property type="match status" value="1"/>
</dbReference>
<dbReference type="EMBL" id="MVIC01000010">
    <property type="protein sequence ID" value="ORB15903.1"/>
    <property type="molecule type" value="Genomic_DNA"/>
</dbReference>
<keyword evidence="3" id="KW-0233">DNA recombination</keyword>
<sequence>MTQGDAGPKRGIDRMTSRNRRAGVEDRWHKTIRDEHGNEKREPSAKYGRGLRWQARWVDDDGCEQSKSFDTKGAAKQWLDSEITAKVATGTYVPPRAGVLTVAEVYTSWSASQGHISAKTAATRKSAWGSRVEPQWGAVAVADVKTAAVRAWVAKLKSEGVGVPGIENAFGLLRQVLGAAVEEARIPRNPCDGVKLPKREHPDRGYLTHVQVVALAATVERDGTVVRFLAYTGLRWGEMAALRVRDFDMLRRRVNVSRSVTEAGGLVWRTPKTWERRSVPFPAALADELSALMVGKSRDTLVFTDMRGGVLRNSNWRARVFAPAVAACQKADESFPTITPNDLRHTAASLAISAGANVKAVQRMLGHAKASMTLDVYADLFDTDLDAVAVELDTAIKAAAARADRDPKSKAAAGRLRAGTPEPD</sequence>
<keyword evidence="9" id="KW-1185">Reference proteome</keyword>
<proteinExistence type="inferred from homology"/>
<gene>
    <name evidence="8" type="ORF">BST37_08330</name>
</gene>
<evidence type="ECO:0000256" key="5">
    <source>
        <dbReference type="SAM" id="MobiDB-lite"/>
    </source>
</evidence>
<accession>A0ABX3T783</accession>
<dbReference type="PANTHER" id="PTHR30349">
    <property type="entry name" value="PHAGE INTEGRASE-RELATED"/>
    <property type="match status" value="1"/>
</dbReference>
<dbReference type="InterPro" id="IPR044068">
    <property type="entry name" value="CB"/>
</dbReference>
<feature type="domain" description="Core-binding (CB)" evidence="7">
    <location>
        <begin position="100"/>
        <end position="181"/>
    </location>
</feature>
<comment type="caution">
    <text evidence="8">The sequence shown here is derived from an EMBL/GenBank/DDBJ whole genome shotgun (WGS) entry which is preliminary data.</text>
</comment>
<evidence type="ECO:0000256" key="3">
    <source>
        <dbReference type="ARBA" id="ARBA00023172"/>
    </source>
</evidence>
<evidence type="ECO:0000256" key="2">
    <source>
        <dbReference type="ARBA" id="ARBA00023125"/>
    </source>
</evidence>
<feature type="region of interest" description="Disordered" evidence="5">
    <location>
        <begin position="1"/>
        <end position="47"/>
    </location>
</feature>
<evidence type="ECO:0000313" key="9">
    <source>
        <dbReference type="Proteomes" id="UP000192374"/>
    </source>
</evidence>
<dbReference type="PROSITE" id="PS51900">
    <property type="entry name" value="CB"/>
    <property type="match status" value="1"/>
</dbReference>
<dbReference type="Gene3D" id="1.10.443.10">
    <property type="entry name" value="Intergrase catalytic core"/>
    <property type="match status" value="1"/>
</dbReference>
<dbReference type="Gene3D" id="1.10.150.130">
    <property type="match status" value="1"/>
</dbReference>
<protein>
    <submittedName>
        <fullName evidence="8">Site-specific integrase</fullName>
    </submittedName>
</protein>
<evidence type="ECO:0000256" key="1">
    <source>
        <dbReference type="ARBA" id="ARBA00008857"/>
    </source>
</evidence>
<dbReference type="PROSITE" id="PS51898">
    <property type="entry name" value="TYR_RECOMBINASE"/>
    <property type="match status" value="1"/>
</dbReference>
<feature type="compositionally biased region" description="Basic and acidic residues" evidence="5">
    <location>
        <begin position="7"/>
        <end position="44"/>
    </location>
</feature>
<dbReference type="PANTHER" id="PTHR30349:SF64">
    <property type="entry name" value="PROPHAGE INTEGRASE INTD-RELATED"/>
    <property type="match status" value="1"/>
</dbReference>
<dbReference type="Proteomes" id="UP000192374">
    <property type="component" value="Unassembled WGS sequence"/>
</dbReference>
<dbReference type="SUPFAM" id="SSF56349">
    <property type="entry name" value="DNA breaking-rejoining enzymes"/>
    <property type="match status" value="1"/>
</dbReference>
<dbReference type="InterPro" id="IPR002104">
    <property type="entry name" value="Integrase_catalytic"/>
</dbReference>
<feature type="domain" description="Tyr recombinase" evidence="6">
    <location>
        <begin position="202"/>
        <end position="390"/>
    </location>
</feature>
<keyword evidence="2 4" id="KW-0238">DNA-binding</keyword>
<dbReference type="InterPro" id="IPR010998">
    <property type="entry name" value="Integrase_recombinase_N"/>
</dbReference>
<name>A0ABX3T783_9MYCO</name>
<evidence type="ECO:0000259" key="7">
    <source>
        <dbReference type="PROSITE" id="PS51900"/>
    </source>
</evidence>
<dbReference type="InterPro" id="IPR013762">
    <property type="entry name" value="Integrase-like_cat_sf"/>
</dbReference>
<reference evidence="8 9" key="1">
    <citation type="submission" date="2017-02" db="EMBL/GenBank/DDBJ databases">
        <title>The new phylogeny of genus Mycobacterium.</title>
        <authorList>
            <person name="Tortoli E."/>
            <person name="Trovato A."/>
            <person name="Cirillo D.M."/>
        </authorList>
    </citation>
    <scope>NUCLEOTIDE SEQUENCE [LARGE SCALE GENOMIC DNA]</scope>
    <source>
        <strain evidence="8 9">DSM 45145</strain>
    </source>
</reference>
<evidence type="ECO:0000256" key="4">
    <source>
        <dbReference type="PROSITE-ProRule" id="PRU01248"/>
    </source>
</evidence>
<evidence type="ECO:0000259" key="6">
    <source>
        <dbReference type="PROSITE" id="PS51898"/>
    </source>
</evidence>